<evidence type="ECO:0000313" key="3">
    <source>
        <dbReference type="EMBL" id="CAF4122013.1"/>
    </source>
</evidence>
<dbReference type="InterPro" id="IPR016117">
    <property type="entry name" value="ArgJ-like_dom_sf"/>
</dbReference>
<organism evidence="2 4">
    <name type="scientific">Didymodactylos carnosus</name>
    <dbReference type="NCBI Taxonomy" id="1234261"/>
    <lineage>
        <taxon>Eukaryota</taxon>
        <taxon>Metazoa</taxon>
        <taxon>Spiralia</taxon>
        <taxon>Gnathifera</taxon>
        <taxon>Rotifera</taxon>
        <taxon>Eurotatoria</taxon>
        <taxon>Bdelloidea</taxon>
        <taxon>Philodinida</taxon>
        <taxon>Philodinidae</taxon>
        <taxon>Didymodactylos</taxon>
    </lineage>
</organism>
<dbReference type="SUPFAM" id="SSF56266">
    <property type="entry name" value="DmpA/ArgJ-like"/>
    <property type="match status" value="1"/>
</dbReference>
<dbReference type="Gene3D" id="3.60.70.12">
    <property type="entry name" value="L-amino peptidase D-ALA esterase/amidase"/>
    <property type="match status" value="1"/>
</dbReference>
<comment type="similarity">
    <text evidence="1">Belongs to the peptidase S58 family.</text>
</comment>
<dbReference type="Proteomes" id="UP000677228">
    <property type="component" value="Unassembled WGS sequence"/>
</dbReference>
<dbReference type="AlphaFoldDB" id="A0A8S2F3E5"/>
<dbReference type="Pfam" id="PF03576">
    <property type="entry name" value="Peptidase_S58"/>
    <property type="match status" value="1"/>
</dbReference>
<dbReference type="PANTHER" id="PTHR36512">
    <property type="entry name" value="D-AMINOPEPTIDASE"/>
    <property type="match status" value="1"/>
</dbReference>
<reference evidence="2" key="1">
    <citation type="submission" date="2021-02" db="EMBL/GenBank/DDBJ databases">
        <authorList>
            <person name="Nowell W R."/>
        </authorList>
    </citation>
    <scope>NUCLEOTIDE SEQUENCE</scope>
</reference>
<gene>
    <name evidence="2" type="ORF">OVA965_LOCUS29094</name>
    <name evidence="3" type="ORF">TMI583_LOCUS29860</name>
</gene>
<dbReference type="EMBL" id="CAJOBA010041861">
    <property type="protein sequence ID" value="CAF4122013.1"/>
    <property type="molecule type" value="Genomic_DNA"/>
</dbReference>
<proteinExistence type="inferred from homology"/>
<accession>A0A8S2F3E5</accession>
<evidence type="ECO:0000313" key="2">
    <source>
        <dbReference type="EMBL" id="CAF1313462.1"/>
    </source>
</evidence>
<name>A0A8S2F3E5_9BILA</name>
<dbReference type="CDD" id="cd02253">
    <property type="entry name" value="DmpA"/>
    <property type="match status" value="1"/>
</dbReference>
<dbReference type="InterPro" id="IPR005321">
    <property type="entry name" value="Peptidase_S58_DmpA"/>
</dbReference>
<evidence type="ECO:0008006" key="5">
    <source>
        <dbReference type="Google" id="ProtNLM"/>
    </source>
</evidence>
<dbReference type="Proteomes" id="UP000682733">
    <property type="component" value="Unassembled WGS sequence"/>
</dbReference>
<dbReference type="EMBL" id="CAJNOK010020268">
    <property type="protein sequence ID" value="CAF1313462.1"/>
    <property type="molecule type" value="Genomic_DNA"/>
</dbReference>
<comment type="caution">
    <text evidence="2">The sequence shown here is derived from an EMBL/GenBank/DDBJ whole genome shotgun (WGS) entry which is preliminary data.</text>
</comment>
<sequence>MCSSQQRARDIGIPFDGKTGKNNAITDVEGVEVGHTTIIKGEGKLIKGEGPIRTGVTAILPGGKQFTAVFANWHMLNGNGDMTGTHWITESGFLETPILITNTGSADSIGCWYAYPLVAETYDGFLNDVNGHHVTKEHVWNAINTAKNGIVEEGNVGGGTGMVCYDFKGGIGTASRLVDERYTIGVLVQANYGTRCQLRIAGVSVGKELEDTYPVIINSLDATKQHPKTKESGSIIVIVATDAPLLPHQLKRIAHRVSLGLAILGGVGGNMSGDIFLAFSTANKNAYDRDTEQQINLYPNSQMDALFTATIQATEEAVVNAMVSAKTMKGINDNTVSALPHDAVKAILKKYKRIS</sequence>
<protein>
    <recommendedName>
        <fullName evidence="5">Aminopeptidase</fullName>
    </recommendedName>
</protein>
<evidence type="ECO:0000313" key="4">
    <source>
        <dbReference type="Proteomes" id="UP000677228"/>
    </source>
</evidence>
<dbReference type="GO" id="GO:0004177">
    <property type="term" value="F:aminopeptidase activity"/>
    <property type="evidence" value="ECO:0007669"/>
    <property type="project" value="TreeGrafter"/>
</dbReference>
<dbReference type="PANTHER" id="PTHR36512:SF3">
    <property type="entry name" value="BLR5678 PROTEIN"/>
    <property type="match status" value="1"/>
</dbReference>
<evidence type="ECO:0000256" key="1">
    <source>
        <dbReference type="ARBA" id="ARBA00007068"/>
    </source>
</evidence>